<organism evidence="2 3">
    <name type="scientific">Halomonas beimenensis</name>
    <dbReference type="NCBI Taxonomy" id="475662"/>
    <lineage>
        <taxon>Bacteria</taxon>
        <taxon>Pseudomonadati</taxon>
        <taxon>Pseudomonadota</taxon>
        <taxon>Gammaproteobacteria</taxon>
        <taxon>Oceanospirillales</taxon>
        <taxon>Halomonadaceae</taxon>
        <taxon>Halomonas</taxon>
    </lineage>
</organism>
<dbReference type="PROSITE" id="PS51257">
    <property type="entry name" value="PROKAR_LIPOPROTEIN"/>
    <property type="match status" value="1"/>
</dbReference>
<sequence>MPRSRATGKRQGRLRAVLLCALFGSLGGCASSGKTPLGASVTALWPDRGEANARAAELPYASLSARLDDVQGLLVMGAQAGDVSYWPARDGLVLELWHGGLHAVRGLETELLGSAYSPGPPWREDSPQAFRLVRHLSDASGNIRRVQAEGSMHCARPERLALPLGERRLERCELTLAWAGGETTDTTLWRDPDTRHPWAVETTPWPGAPELEWQVARHWW</sequence>
<accession>A0A291P6Z8</accession>
<evidence type="ECO:0000313" key="3">
    <source>
        <dbReference type="Proteomes" id="UP000219993"/>
    </source>
</evidence>
<dbReference type="Proteomes" id="UP000219993">
    <property type="component" value="Chromosome"/>
</dbReference>
<evidence type="ECO:0008006" key="4">
    <source>
        <dbReference type="Google" id="ProtNLM"/>
    </source>
</evidence>
<proteinExistence type="predicted"/>
<keyword evidence="3" id="KW-1185">Reference proteome</keyword>
<evidence type="ECO:0000256" key="1">
    <source>
        <dbReference type="SAM" id="SignalP"/>
    </source>
</evidence>
<name>A0A291P6Z8_9GAMM</name>
<dbReference type="Gene3D" id="2.40.360.10">
    <property type="entry name" value="YmcC-like"/>
    <property type="match status" value="1"/>
</dbReference>
<dbReference type="EMBL" id="CP021435">
    <property type="protein sequence ID" value="ATJ82650.1"/>
    <property type="molecule type" value="Genomic_DNA"/>
</dbReference>
<reference evidence="2 3" key="1">
    <citation type="journal article" date="2017" name="Sci. Rep.">
        <title>Revealing the Saline Adaptation Strategies of the Halophilic Bacterium Halomonas beimenensis through High-throughput Omics and Transposon Mutagenesis Approaches.</title>
        <authorList>
            <person name="Chen Y.H."/>
            <person name="Lin S.S."/>
            <person name="Shyu Y.T."/>
        </authorList>
    </citation>
    <scope>NUCLEOTIDE SEQUENCE [LARGE SCALE GENOMIC DNA]</scope>
    <source>
        <strain evidence="2 3">NTU-111</strain>
    </source>
</reference>
<protein>
    <recommendedName>
        <fullName evidence="4">Group 4 capsule polysaccharide lipoprotein gfcB, YjbF</fullName>
    </recommendedName>
</protein>
<dbReference type="SUPFAM" id="SSF159270">
    <property type="entry name" value="YmcC-like"/>
    <property type="match status" value="1"/>
</dbReference>
<gene>
    <name evidence="2" type="ORF">BEI_1663</name>
</gene>
<evidence type="ECO:0000313" key="2">
    <source>
        <dbReference type="EMBL" id="ATJ82650.1"/>
    </source>
</evidence>
<dbReference type="OrthoDB" id="6156230at2"/>
<dbReference type="InterPro" id="IPR023373">
    <property type="entry name" value="YmcC_sf"/>
</dbReference>
<dbReference type="AlphaFoldDB" id="A0A291P6Z8"/>
<keyword evidence="1" id="KW-0732">Signal</keyword>
<dbReference type="KEGG" id="hbe:BEI_1663"/>
<feature type="chain" id="PRO_5013127041" description="Group 4 capsule polysaccharide lipoprotein gfcB, YjbF" evidence="1">
    <location>
        <begin position="31"/>
        <end position="220"/>
    </location>
</feature>
<feature type="signal peptide" evidence="1">
    <location>
        <begin position="1"/>
        <end position="30"/>
    </location>
</feature>